<dbReference type="InterPro" id="IPR010995">
    <property type="entry name" value="DNA_repair_Rad51/TF_NusA_a-hlx"/>
</dbReference>
<dbReference type="Gene3D" id="1.10.150.20">
    <property type="entry name" value="5' to 3' exonuclease, C-terminal subdomain"/>
    <property type="match status" value="1"/>
</dbReference>
<dbReference type="Pfam" id="PF03120">
    <property type="entry name" value="OB_DNA_ligase"/>
    <property type="match status" value="1"/>
</dbReference>
<dbReference type="EC" id="6.5.1.2" evidence="1"/>
<dbReference type="Pfam" id="PF14520">
    <property type="entry name" value="HHH_5"/>
    <property type="match status" value="1"/>
</dbReference>
<organism evidence="9">
    <name type="scientific">viral metagenome</name>
    <dbReference type="NCBI Taxonomy" id="1070528"/>
    <lineage>
        <taxon>unclassified sequences</taxon>
        <taxon>metagenomes</taxon>
        <taxon>organismal metagenomes</taxon>
    </lineage>
</organism>
<dbReference type="InterPro" id="IPR001679">
    <property type="entry name" value="DNA_ligase"/>
</dbReference>
<dbReference type="InterPro" id="IPR036420">
    <property type="entry name" value="BRCT_dom_sf"/>
</dbReference>
<dbReference type="GO" id="GO:0000166">
    <property type="term" value="F:nucleotide binding"/>
    <property type="evidence" value="ECO:0007669"/>
    <property type="project" value="InterPro"/>
</dbReference>
<keyword evidence="2" id="KW-0436">Ligase</keyword>
<accession>A0A6C0IT87</accession>
<dbReference type="Gene3D" id="2.40.50.140">
    <property type="entry name" value="Nucleic acid-binding proteins"/>
    <property type="match status" value="1"/>
</dbReference>
<dbReference type="PIRSF" id="PIRSF001604">
    <property type="entry name" value="LigA"/>
    <property type="match status" value="1"/>
</dbReference>
<dbReference type="Gene3D" id="3.30.470.30">
    <property type="entry name" value="DNA ligase/mRNA capping enzyme"/>
    <property type="match status" value="1"/>
</dbReference>
<protein>
    <recommendedName>
        <fullName evidence="1">DNA ligase (NAD(+))</fullName>
        <ecNumber evidence="1">6.5.1.2</ecNumber>
    </recommendedName>
</protein>
<keyword evidence="5" id="KW-0862">Zinc</keyword>
<dbReference type="InterPro" id="IPR001357">
    <property type="entry name" value="BRCT_dom"/>
</dbReference>
<dbReference type="EMBL" id="MN740257">
    <property type="protein sequence ID" value="QHT96461.1"/>
    <property type="molecule type" value="Genomic_DNA"/>
</dbReference>
<evidence type="ECO:0000256" key="2">
    <source>
        <dbReference type="ARBA" id="ARBA00022598"/>
    </source>
</evidence>
<dbReference type="Gene3D" id="3.40.50.10190">
    <property type="entry name" value="BRCT domain"/>
    <property type="match status" value="1"/>
</dbReference>
<evidence type="ECO:0000256" key="5">
    <source>
        <dbReference type="ARBA" id="ARBA00022833"/>
    </source>
</evidence>
<dbReference type="InterPro" id="IPR013840">
    <property type="entry name" value="DNAligase_N"/>
</dbReference>
<dbReference type="InterPro" id="IPR004150">
    <property type="entry name" value="NAD_DNA_ligase_OB"/>
</dbReference>
<dbReference type="SMART" id="SM00532">
    <property type="entry name" value="LIGANc"/>
    <property type="match status" value="1"/>
</dbReference>
<reference evidence="9" key="1">
    <citation type="journal article" date="2020" name="Nature">
        <title>Giant virus diversity and host interactions through global metagenomics.</title>
        <authorList>
            <person name="Schulz F."/>
            <person name="Roux S."/>
            <person name="Paez-Espino D."/>
            <person name="Jungbluth S."/>
            <person name="Walsh D.A."/>
            <person name="Denef V.J."/>
            <person name="McMahon K.D."/>
            <person name="Konstantinidis K.T."/>
            <person name="Eloe-Fadrosh E.A."/>
            <person name="Kyrpides N.C."/>
            <person name="Woyke T."/>
        </authorList>
    </citation>
    <scope>NUCLEOTIDE SEQUENCE</scope>
    <source>
        <strain evidence="9">GVMAG-M-3300024302-11</strain>
    </source>
</reference>
<dbReference type="InterPro" id="IPR012340">
    <property type="entry name" value="NA-bd_OB-fold"/>
</dbReference>
<dbReference type="GO" id="GO:0003911">
    <property type="term" value="F:DNA ligase (NAD+) activity"/>
    <property type="evidence" value="ECO:0007669"/>
    <property type="project" value="UniProtKB-EC"/>
</dbReference>
<evidence type="ECO:0000256" key="1">
    <source>
        <dbReference type="ARBA" id="ARBA00012722"/>
    </source>
</evidence>
<dbReference type="Pfam" id="PF00533">
    <property type="entry name" value="BRCT"/>
    <property type="match status" value="1"/>
</dbReference>
<name>A0A6C0IT87_9ZZZZ</name>
<keyword evidence="4" id="KW-0479">Metal-binding</keyword>
<evidence type="ECO:0000256" key="7">
    <source>
        <dbReference type="ARBA" id="ARBA00034005"/>
    </source>
</evidence>
<proteinExistence type="predicted"/>
<evidence type="ECO:0000256" key="3">
    <source>
        <dbReference type="ARBA" id="ARBA00022705"/>
    </source>
</evidence>
<feature type="domain" description="BRCT" evidence="8">
    <location>
        <begin position="579"/>
        <end position="656"/>
    </location>
</feature>
<dbReference type="SUPFAM" id="SSF50249">
    <property type="entry name" value="Nucleic acid-binding proteins"/>
    <property type="match status" value="1"/>
</dbReference>
<dbReference type="GO" id="GO:0006260">
    <property type="term" value="P:DNA replication"/>
    <property type="evidence" value="ECO:0007669"/>
    <property type="project" value="UniProtKB-KW"/>
</dbReference>
<sequence>MESLINNIIKDPYNYSMTLTVDSLEKVIKYTADKFFNDKSVISDQIYDLLIDFLRNKDPKNKFLKQVGSEVKSKDKVKLDYYLGSMDKIKPPSNQLDKWISKYNGPYVLSEKLDGVSGLLIYKRNGDIKLYTRGTATHGVNITPLVKYITQIPSFDKIKEFLNKNKITSTHKENLIAFRGEIIINRSIFESKWASTKSNARNTVSGVVNSKRIDPILAGSTYFVVYEIVDPHMKLLDQFKMIDDMGFRAVHSKVFDKINYENLSAYLKKRKASSKYVIDGIIVSNNELYKRNTTGNPEYAFAFKDILEDQKAISTIVEVEWKVSKDGYINPIVIIKPVEIGGVTITRITAYNARFVVDNKLGIGAQIELIRSGDVIPKILKVIKPTNKVVLPDSDWEWNETKVDIILKGSTSKEMEIKNIHYFFATLDTKGMGEKVVEKIYDSGLKTIKDILDASKSDFLKADGFQEKSAENIVKSIKKAMSSNNTNSSGLSILMSASNQFGHGMGQRRMDIVLEKYPKILEDHKKWTSEEFINKIKELPGWEEKTSQQFVSKFPNFIKFYKSLKDHVKLKPIVAKKTNKTSKLSGQTIVLSGFRDKDLENKLKELDIKVGNSISKNTNLLVVKDKSIIDENTGKVKKAVDAKVKIITKEQLLKDI</sequence>
<dbReference type="SUPFAM" id="SSF47794">
    <property type="entry name" value="Rad51 N-terminal domain-like"/>
    <property type="match status" value="1"/>
</dbReference>
<dbReference type="InterPro" id="IPR013839">
    <property type="entry name" value="DNAligase_adenylation"/>
</dbReference>
<keyword evidence="3" id="KW-0235">DNA replication</keyword>
<evidence type="ECO:0000259" key="8">
    <source>
        <dbReference type="PROSITE" id="PS50172"/>
    </source>
</evidence>
<evidence type="ECO:0000256" key="6">
    <source>
        <dbReference type="ARBA" id="ARBA00023027"/>
    </source>
</evidence>
<dbReference type="Pfam" id="PF01653">
    <property type="entry name" value="DNA_ligase_aden"/>
    <property type="match status" value="1"/>
</dbReference>
<dbReference type="GO" id="GO:0006281">
    <property type="term" value="P:DNA repair"/>
    <property type="evidence" value="ECO:0007669"/>
    <property type="project" value="InterPro"/>
</dbReference>
<evidence type="ECO:0000256" key="4">
    <source>
        <dbReference type="ARBA" id="ARBA00022723"/>
    </source>
</evidence>
<evidence type="ECO:0000313" key="9">
    <source>
        <dbReference type="EMBL" id="QHT96461.1"/>
    </source>
</evidence>
<keyword evidence="6" id="KW-0520">NAD</keyword>
<dbReference type="SUPFAM" id="SSF52113">
    <property type="entry name" value="BRCT domain"/>
    <property type="match status" value="1"/>
</dbReference>
<comment type="catalytic activity">
    <reaction evidence="7">
        <text>NAD(+) + (deoxyribonucleotide)n-3'-hydroxyl + 5'-phospho-(deoxyribonucleotide)m = (deoxyribonucleotide)n+m + AMP + beta-nicotinamide D-nucleotide.</text>
        <dbReference type="EC" id="6.5.1.2"/>
    </reaction>
</comment>
<dbReference type="AlphaFoldDB" id="A0A6C0IT87"/>
<dbReference type="PROSITE" id="PS50172">
    <property type="entry name" value="BRCT"/>
    <property type="match status" value="1"/>
</dbReference>
<dbReference type="SUPFAM" id="SSF56091">
    <property type="entry name" value="DNA ligase/mRNA capping enzyme, catalytic domain"/>
    <property type="match status" value="1"/>
</dbReference>